<dbReference type="AlphaFoldDB" id="A3ZUY3"/>
<gene>
    <name evidence="1" type="ORF">DSM3645_24460</name>
</gene>
<name>A3ZUY3_9BACT</name>
<reference evidence="1 2" key="1">
    <citation type="submission" date="2006-02" db="EMBL/GenBank/DDBJ databases">
        <authorList>
            <person name="Amann R."/>
            <person name="Ferriera S."/>
            <person name="Johnson J."/>
            <person name="Kravitz S."/>
            <person name="Halpern A."/>
            <person name="Remington K."/>
            <person name="Beeson K."/>
            <person name="Tran B."/>
            <person name="Rogers Y.-H."/>
            <person name="Friedman R."/>
            <person name="Venter J.C."/>
        </authorList>
    </citation>
    <scope>NUCLEOTIDE SEQUENCE [LARGE SCALE GENOMIC DNA]</scope>
    <source>
        <strain evidence="1 2">DSM 3645</strain>
    </source>
</reference>
<evidence type="ECO:0000313" key="2">
    <source>
        <dbReference type="Proteomes" id="UP000004358"/>
    </source>
</evidence>
<dbReference type="HOGENOM" id="CLU_1802354_0_0_0"/>
<organism evidence="1 2">
    <name type="scientific">Blastopirellula marina DSM 3645</name>
    <dbReference type="NCBI Taxonomy" id="314230"/>
    <lineage>
        <taxon>Bacteria</taxon>
        <taxon>Pseudomonadati</taxon>
        <taxon>Planctomycetota</taxon>
        <taxon>Planctomycetia</taxon>
        <taxon>Pirellulales</taxon>
        <taxon>Pirellulaceae</taxon>
        <taxon>Blastopirellula</taxon>
    </lineage>
</organism>
<sequence length="143" mass="16081">MRFSQNVGNSLEIDGPRAIRVVAYLFGNRGMVEHIRTQLTEYPPEDVKTFLHLQISLLDRAPQVFDAMRDHFAAGHDVPDDLDFTGADAWWFLQAVLPEIAEQFAADVTARGFGDVCMEIIDSQDPPEVLRELFLKSGKYLAG</sequence>
<dbReference type="Proteomes" id="UP000004358">
    <property type="component" value="Unassembled WGS sequence"/>
</dbReference>
<accession>A3ZUY3</accession>
<proteinExistence type="predicted"/>
<dbReference type="STRING" id="314230.DSM3645_24460"/>
<dbReference type="OrthoDB" id="265743at2"/>
<dbReference type="RefSeq" id="WP_002652789.1">
    <property type="nucleotide sequence ID" value="NZ_CH672376.1"/>
</dbReference>
<evidence type="ECO:0000313" key="1">
    <source>
        <dbReference type="EMBL" id="EAQ79719.1"/>
    </source>
</evidence>
<dbReference type="EMBL" id="AANZ01000013">
    <property type="protein sequence ID" value="EAQ79719.1"/>
    <property type="molecule type" value="Genomic_DNA"/>
</dbReference>
<comment type="caution">
    <text evidence="1">The sequence shown here is derived from an EMBL/GenBank/DDBJ whole genome shotgun (WGS) entry which is preliminary data.</text>
</comment>
<protein>
    <submittedName>
        <fullName evidence="1">Uncharacterized protein</fullName>
    </submittedName>
</protein>